<organism evidence="5 6">
    <name type="scientific">Pristionchus entomophagus</name>
    <dbReference type="NCBI Taxonomy" id="358040"/>
    <lineage>
        <taxon>Eukaryota</taxon>
        <taxon>Metazoa</taxon>
        <taxon>Ecdysozoa</taxon>
        <taxon>Nematoda</taxon>
        <taxon>Chromadorea</taxon>
        <taxon>Rhabditida</taxon>
        <taxon>Rhabditina</taxon>
        <taxon>Diplogasteromorpha</taxon>
        <taxon>Diplogasteroidea</taxon>
        <taxon>Neodiplogasteridae</taxon>
        <taxon>Pristionchus</taxon>
    </lineage>
</organism>
<sequence length="78" mass="9030">MSALNTKSDVFTLGLIFAELCVVMDYKKKVEIFDNYRRAMRNQLLAADETTAFITMLTQRNSKHRPTCTEILKDSYMS</sequence>
<keyword evidence="2" id="KW-0547">Nucleotide-binding</keyword>
<dbReference type="GO" id="GO:0004694">
    <property type="term" value="F:eukaryotic translation initiation factor 2alpha kinase activity"/>
    <property type="evidence" value="ECO:0007669"/>
    <property type="project" value="TreeGrafter"/>
</dbReference>
<keyword evidence="3" id="KW-0418">Kinase</keyword>
<dbReference type="Gene3D" id="1.10.510.10">
    <property type="entry name" value="Transferase(Phosphotransferase) domain 1"/>
    <property type="match status" value="1"/>
</dbReference>
<evidence type="ECO:0000313" key="5">
    <source>
        <dbReference type="EMBL" id="GMS78211.1"/>
    </source>
</evidence>
<keyword evidence="6" id="KW-1185">Reference proteome</keyword>
<name>A0AAV5S678_9BILA</name>
<comment type="caution">
    <text evidence="5">The sequence shown here is derived from an EMBL/GenBank/DDBJ whole genome shotgun (WGS) entry which is preliminary data.</text>
</comment>
<evidence type="ECO:0000256" key="1">
    <source>
        <dbReference type="ARBA" id="ARBA00022679"/>
    </source>
</evidence>
<keyword evidence="1" id="KW-0808">Transferase</keyword>
<protein>
    <recommendedName>
        <fullName evidence="7">Protein kinase domain-containing protein</fullName>
    </recommendedName>
</protein>
<dbReference type="AlphaFoldDB" id="A0AAV5S678"/>
<dbReference type="InterPro" id="IPR050339">
    <property type="entry name" value="CC_SR_Kinase"/>
</dbReference>
<accession>A0AAV5S678</accession>
<dbReference type="GO" id="GO:0005634">
    <property type="term" value="C:nucleus"/>
    <property type="evidence" value="ECO:0007669"/>
    <property type="project" value="TreeGrafter"/>
</dbReference>
<evidence type="ECO:0000256" key="2">
    <source>
        <dbReference type="ARBA" id="ARBA00022741"/>
    </source>
</evidence>
<evidence type="ECO:0000313" key="6">
    <source>
        <dbReference type="Proteomes" id="UP001432027"/>
    </source>
</evidence>
<dbReference type="GO" id="GO:0005524">
    <property type="term" value="F:ATP binding"/>
    <property type="evidence" value="ECO:0007669"/>
    <property type="project" value="UniProtKB-KW"/>
</dbReference>
<keyword evidence="4" id="KW-0067">ATP-binding</keyword>
<dbReference type="EMBL" id="BTSX01000001">
    <property type="protein sequence ID" value="GMS78211.1"/>
    <property type="molecule type" value="Genomic_DNA"/>
</dbReference>
<evidence type="ECO:0000256" key="4">
    <source>
        <dbReference type="ARBA" id="ARBA00022840"/>
    </source>
</evidence>
<dbReference type="PANTHER" id="PTHR11042">
    <property type="entry name" value="EUKARYOTIC TRANSLATION INITIATION FACTOR 2-ALPHA KINASE EIF2-ALPHA KINASE -RELATED"/>
    <property type="match status" value="1"/>
</dbReference>
<dbReference type="GO" id="GO:0005737">
    <property type="term" value="C:cytoplasm"/>
    <property type="evidence" value="ECO:0007669"/>
    <property type="project" value="TreeGrafter"/>
</dbReference>
<dbReference type="InterPro" id="IPR011009">
    <property type="entry name" value="Kinase-like_dom_sf"/>
</dbReference>
<proteinExistence type="predicted"/>
<dbReference type="PANTHER" id="PTHR11042:SF91">
    <property type="entry name" value="EUKARYOTIC TRANSLATION INITIATION FACTOR 2-ALPHA KINASE"/>
    <property type="match status" value="1"/>
</dbReference>
<reference evidence="5" key="1">
    <citation type="submission" date="2023-10" db="EMBL/GenBank/DDBJ databases">
        <title>Genome assembly of Pristionchus species.</title>
        <authorList>
            <person name="Yoshida K."/>
            <person name="Sommer R.J."/>
        </authorList>
    </citation>
    <scope>NUCLEOTIDE SEQUENCE</scope>
    <source>
        <strain evidence="5">RS0144</strain>
    </source>
</reference>
<dbReference type="Proteomes" id="UP001432027">
    <property type="component" value="Unassembled WGS sequence"/>
</dbReference>
<evidence type="ECO:0008006" key="7">
    <source>
        <dbReference type="Google" id="ProtNLM"/>
    </source>
</evidence>
<evidence type="ECO:0000256" key="3">
    <source>
        <dbReference type="ARBA" id="ARBA00022777"/>
    </source>
</evidence>
<gene>
    <name evidence="5" type="ORF">PENTCL1PPCAC_386</name>
</gene>
<dbReference type="SUPFAM" id="SSF56112">
    <property type="entry name" value="Protein kinase-like (PK-like)"/>
    <property type="match status" value="1"/>
</dbReference>